<proteinExistence type="predicted"/>
<keyword evidence="1" id="KW-0732">Signal</keyword>
<sequence length="166" mass="18130">MHTPTVNLSLLAIGVALQGLLGSTYGFALPEAYLEGDSETSAAASLAQKCTTISSYSYYTGVKSSWGLYFSGSNFTRDDAQWYSMPSNKEYTDPSQICTIAKQENSCADVAASYGAKQFSLSFAMDGAWDEGGPWRCQVFRKDDVSPGLFNTANNQVEYIWGWTLL</sequence>
<feature type="chain" id="PRO_5002236867" description="Ecp2 effector protein domain-containing protein" evidence="1">
    <location>
        <begin position="27"/>
        <end position="166"/>
    </location>
</feature>
<evidence type="ECO:0000256" key="1">
    <source>
        <dbReference type="SAM" id="SignalP"/>
    </source>
</evidence>
<gene>
    <name evidence="2" type="ORF">PV11_09962</name>
</gene>
<dbReference type="EMBL" id="KN846954">
    <property type="protein sequence ID" value="KIV78224.1"/>
    <property type="molecule type" value="Genomic_DNA"/>
</dbReference>
<reference evidence="2 3" key="1">
    <citation type="submission" date="2015-01" db="EMBL/GenBank/DDBJ databases">
        <title>The Genome Sequence of Exophiala sideris CBS121828.</title>
        <authorList>
            <consortium name="The Broad Institute Genomics Platform"/>
            <person name="Cuomo C."/>
            <person name="de Hoog S."/>
            <person name="Gorbushina A."/>
            <person name="Stielow B."/>
            <person name="Teixiera M."/>
            <person name="Abouelleil A."/>
            <person name="Chapman S.B."/>
            <person name="Priest M."/>
            <person name="Young S.K."/>
            <person name="Wortman J."/>
            <person name="Nusbaum C."/>
            <person name="Birren B."/>
        </authorList>
    </citation>
    <scope>NUCLEOTIDE SEQUENCE [LARGE SCALE GENOMIC DNA]</scope>
    <source>
        <strain evidence="2 3">CBS 121828</strain>
    </source>
</reference>
<evidence type="ECO:0008006" key="4">
    <source>
        <dbReference type="Google" id="ProtNLM"/>
    </source>
</evidence>
<feature type="signal peptide" evidence="1">
    <location>
        <begin position="1"/>
        <end position="26"/>
    </location>
</feature>
<protein>
    <recommendedName>
        <fullName evidence="4">Ecp2 effector protein domain-containing protein</fullName>
    </recommendedName>
</protein>
<dbReference type="Proteomes" id="UP000053599">
    <property type="component" value="Unassembled WGS sequence"/>
</dbReference>
<dbReference type="HOGENOM" id="CLU_1602736_0_0_1"/>
<evidence type="ECO:0000313" key="2">
    <source>
        <dbReference type="EMBL" id="KIV78224.1"/>
    </source>
</evidence>
<organism evidence="2 3">
    <name type="scientific">Exophiala sideris</name>
    <dbReference type="NCBI Taxonomy" id="1016849"/>
    <lineage>
        <taxon>Eukaryota</taxon>
        <taxon>Fungi</taxon>
        <taxon>Dikarya</taxon>
        <taxon>Ascomycota</taxon>
        <taxon>Pezizomycotina</taxon>
        <taxon>Eurotiomycetes</taxon>
        <taxon>Chaetothyriomycetidae</taxon>
        <taxon>Chaetothyriales</taxon>
        <taxon>Herpotrichiellaceae</taxon>
        <taxon>Exophiala</taxon>
    </lineage>
</organism>
<accession>A0A0D1YBL6</accession>
<evidence type="ECO:0000313" key="3">
    <source>
        <dbReference type="Proteomes" id="UP000053599"/>
    </source>
</evidence>
<dbReference type="AlphaFoldDB" id="A0A0D1YBL6"/>
<name>A0A0D1YBL6_9EURO</name>